<sequence>MGTRVIVGVSGSLSSLAALHHAMDEARRRDALLVPVLAWTPPGGEAAYRRSPCPPLLKQWEQAAVQQLDTAFEQAFGGYPDDVRIRPLTVRGEPGPALVDAADHPGDILVVGTGKRGNRLQRLFRGSVSRYCLARARCAVTAVPPSDLMAELGRVPRLGDPMKLLAKAHTSVGF</sequence>
<gene>
    <name evidence="2" type="ORF">NGB36_13760</name>
</gene>
<dbReference type="RefSeq" id="WP_255920553.1">
    <property type="nucleotide sequence ID" value="NZ_JANFNG010000009.1"/>
</dbReference>
<dbReference type="InterPro" id="IPR014729">
    <property type="entry name" value="Rossmann-like_a/b/a_fold"/>
</dbReference>
<dbReference type="EMBL" id="JANFNG010000009">
    <property type="protein sequence ID" value="MCQ4081643.1"/>
    <property type="molecule type" value="Genomic_DNA"/>
</dbReference>
<evidence type="ECO:0000259" key="1">
    <source>
        <dbReference type="Pfam" id="PF00582"/>
    </source>
</evidence>
<dbReference type="CDD" id="cd00293">
    <property type="entry name" value="USP-like"/>
    <property type="match status" value="1"/>
</dbReference>
<dbReference type="PANTHER" id="PTHR31964:SF113">
    <property type="entry name" value="USPA DOMAIN-CONTAINING PROTEIN"/>
    <property type="match status" value="1"/>
</dbReference>
<evidence type="ECO:0000313" key="2">
    <source>
        <dbReference type="EMBL" id="MCQ4081643.1"/>
    </source>
</evidence>
<protein>
    <submittedName>
        <fullName evidence="2">Universal stress protein</fullName>
    </submittedName>
</protein>
<dbReference type="Proteomes" id="UP001057702">
    <property type="component" value="Unassembled WGS sequence"/>
</dbReference>
<keyword evidence="3" id="KW-1185">Reference proteome</keyword>
<dbReference type="Gene3D" id="3.40.50.620">
    <property type="entry name" value="HUPs"/>
    <property type="match status" value="1"/>
</dbReference>
<accession>A0ABT1PVE4</accession>
<feature type="domain" description="UspA" evidence="1">
    <location>
        <begin position="3"/>
        <end position="144"/>
    </location>
</feature>
<proteinExistence type="predicted"/>
<dbReference type="SUPFAM" id="SSF52402">
    <property type="entry name" value="Adenine nucleotide alpha hydrolases-like"/>
    <property type="match status" value="1"/>
</dbReference>
<comment type="caution">
    <text evidence="2">The sequence shown here is derived from an EMBL/GenBank/DDBJ whole genome shotgun (WGS) entry which is preliminary data.</text>
</comment>
<dbReference type="PANTHER" id="PTHR31964">
    <property type="entry name" value="ADENINE NUCLEOTIDE ALPHA HYDROLASES-LIKE SUPERFAMILY PROTEIN"/>
    <property type="match status" value="1"/>
</dbReference>
<reference evidence="2" key="1">
    <citation type="submission" date="2022-06" db="EMBL/GenBank/DDBJ databases">
        <title>Draft genome sequence of Streptomyces sp. RB6PN25 isolated from peat swamp forest in Thailand.</title>
        <authorList>
            <person name="Duangmal K."/>
            <person name="Klaysubun C."/>
        </authorList>
    </citation>
    <scope>NUCLEOTIDE SEQUENCE</scope>
    <source>
        <strain evidence="2">RB6PN25</strain>
    </source>
</reference>
<organism evidence="2 3">
    <name type="scientific">Streptomyces humicola</name>
    <dbReference type="NCBI Taxonomy" id="2953240"/>
    <lineage>
        <taxon>Bacteria</taxon>
        <taxon>Bacillati</taxon>
        <taxon>Actinomycetota</taxon>
        <taxon>Actinomycetes</taxon>
        <taxon>Kitasatosporales</taxon>
        <taxon>Streptomycetaceae</taxon>
        <taxon>Streptomyces</taxon>
    </lineage>
</organism>
<name>A0ABT1PVE4_9ACTN</name>
<dbReference type="InterPro" id="IPR006016">
    <property type="entry name" value="UspA"/>
</dbReference>
<evidence type="ECO:0000313" key="3">
    <source>
        <dbReference type="Proteomes" id="UP001057702"/>
    </source>
</evidence>
<dbReference type="Pfam" id="PF00582">
    <property type="entry name" value="Usp"/>
    <property type="match status" value="1"/>
</dbReference>